<dbReference type="RefSeq" id="WP_038290260.1">
    <property type="nucleotide sequence ID" value="NZ_BAVR01000046.1"/>
</dbReference>
<dbReference type="AlphaFoldDB" id="W4V8R1"/>
<dbReference type="Pfam" id="PF01988">
    <property type="entry name" value="VIT1"/>
    <property type="match status" value="1"/>
</dbReference>
<name>W4V8R1_9FIRM</name>
<dbReference type="SUPFAM" id="SSF47240">
    <property type="entry name" value="Ferritin-like"/>
    <property type="match status" value="1"/>
</dbReference>
<reference evidence="6" key="1">
    <citation type="journal article" date="2014" name="Genome Announc.">
        <title>Draft Genome Sequence of Clostridium straminisolvens Strain JCM 21531T, Isolated from a Cellulose-Degrading Bacterial Community.</title>
        <authorList>
            <person name="Yuki M."/>
            <person name="Oshima K."/>
            <person name="Suda W."/>
            <person name="Sakamoto M."/>
            <person name="Kitamura K."/>
            <person name="Iida T."/>
            <person name="Hattori M."/>
            <person name="Ohkuma M."/>
        </authorList>
    </citation>
    <scope>NUCLEOTIDE SEQUENCE [LARGE SCALE GENOMIC DNA]</scope>
    <source>
        <strain evidence="6">JCM 21531</strain>
    </source>
</reference>
<dbReference type="InterPro" id="IPR039376">
    <property type="entry name" value="Ferritin_CCC1_N"/>
</dbReference>
<evidence type="ECO:0000256" key="2">
    <source>
        <dbReference type="ARBA" id="ARBA00022692"/>
    </source>
</evidence>
<feature type="transmembrane region" description="Helical" evidence="5">
    <location>
        <begin position="263"/>
        <end position="284"/>
    </location>
</feature>
<dbReference type="CDD" id="cd01044">
    <property type="entry name" value="Ferritin_CCC1_N"/>
    <property type="match status" value="1"/>
</dbReference>
<evidence type="ECO:0000313" key="7">
    <source>
        <dbReference type="Proteomes" id="UP000019109"/>
    </source>
</evidence>
<evidence type="ECO:0000256" key="1">
    <source>
        <dbReference type="ARBA" id="ARBA00004127"/>
    </source>
</evidence>
<feature type="transmembrane region" description="Helical" evidence="5">
    <location>
        <begin position="231"/>
        <end position="251"/>
    </location>
</feature>
<keyword evidence="2 5" id="KW-0812">Transmembrane</keyword>
<keyword evidence="7" id="KW-1185">Reference proteome</keyword>
<protein>
    <submittedName>
        <fullName evidence="6">Nodulin 21-related protein</fullName>
    </submittedName>
</protein>
<dbReference type="CDD" id="cd02431">
    <property type="entry name" value="Ferritin_CCC1_C"/>
    <property type="match status" value="1"/>
</dbReference>
<dbReference type="Gene3D" id="1.20.1260.10">
    <property type="match status" value="1"/>
</dbReference>
<keyword evidence="3 5" id="KW-1133">Transmembrane helix</keyword>
<accession>W4V8R1</accession>
<evidence type="ECO:0000313" key="6">
    <source>
        <dbReference type="EMBL" id="GAE89780.1"/>
    </source>
</evidence>
<gene>
    <name evidence="6" type="ORF">JCM21531_3340</name>
</gene>
<feature type="transmembrane region" description="Helical" evidence="5">
    <location>
        <begin position="72"/>
        <end position="91"/>
    </location>
</feature>
<keyword evidence="4 5" id="KW-0472">Membrane</keyword>
<dbReference type="InterPro" id="IPR008217">
    <property type="entry name" value="Ccc1_fam"/>
</dbReference>
<dbReference type="GO" id="GO:0012505">
    <property type="term" value="C:endomembrane system"/>
    <property type="evidence" value="ECO:0007669"/>
    <property type="project" value="UniProtKB-SubCell"/>
</dbReference>
<comment type="subcellular location">
    <subcellularLocation>
        <location evidence="1">Endomembrane system</location>
        <topology evidence="1">Multi-pass membrane protein</topology>
    </subcellularLocation>
</comment>
<organism evidence="6 7">
    <name type="scientific">Acetivibrio straminisolvens JCM 21531</name>
    <dbReference type="NCBI Taxonomy" id="1294263"/>
    <lineage>
        <taxon>Bacteria</taxon>
        <taxon>Bacillati</taxon>
        <taxon>Bacillota</taxon>
        <taxon>Clostridia</taxon>
        <taxon>Eubacteriales</taxon>
        <taxon>Oscillospiraceae</taxon>
        <taxon>Acetivibrio</taxon>
    </lineage>
</organism>
<evidence type="ECO:0000256" key="5">
    <source>
        <dbReference type="SAM" id="Phobius"/>
    </source>
</evidence>
<evidence type="ECO:0000256" key="3">
    <source>
        <dbReference type="ARBA" id="ARBA00022989"/>
    </source>
</evidence>
<feature type="transmembrane region" description="Helical" evidence="5">
    <location>
        <begin position="168"/>
        <end position="186"/>
    </location>
</feature>
<dbReference type="EMBL" id="BAVR01000046">
    <property type="protein sequence ID" value="GAE89780.1"/>
    <property type="molecule type" value="Genomic_DNA"/>
</dbReference>
<feature type="transmembrane region" description="Helical" evidence="5">
    <location>
        <begin position="206"/>
        <end position="225"/>
    </location>
</feature>
<evidence type="ECO:0000256" key="4">
    <source>
        <dbReference type="ARBA" id="ARBA00023136"/>
    </source>
</evidence>
<dbReference type="GO" id="GO:0005384">
    <property type="term" value="F:manganese ion transmembrane transporter activity"/>
    <property type="evidence" value="ECO:0007669"/>
    <property type="project" value="InterPro"/>
</dbReference>
<dbReference type="InterPro" id="IPR012347">
    <property type="entry name" value="Ferritin-like"/>
</dbReference>
<dbReference type="GO" id="GO:0030026">
    <property type="term" value="P:intracellular manganese ion homeostasis"/>
    <property type="evidence" value="ECO:0007669"/>
    <property type="project" value="InterPro"/>
</dbReference>
<sequence>MNYKIDADIVKSLQKAQKNEITEYHIYSKLSSLIKNEHNSKVLQQIAQDELCHHNELKKFTETDMKPNTLKIYFYTFISLIFGVTFGIKLMEKGESGAEKLYRRLGKNIEEFKIIANEENKHEEELIGIIEEEKLQFVGSMVLGLNDALVELTGTLAGLTFALKNTRLIALSGLITGIAATLSMAASEYLSTRTEQDSKHALKSSLYTGGAYVFTVACLVFPYLLFSNYVLSLAATIIMAIFIILIFNFYISVAKDLPFKQRFLEMAGISLGVAVISFIIGYFVRLFLGVDV</sequence>
<dbReference type="InterPro" id="IPR009078">
    <property type="entry name" value="Ferritin-like_SF"/>
</dbReference>
<dbReference type="OrthoDB" id="9781287at2"/>
<dbReference type="Proteomes" id="UP000019109">
    <property type="component" value="Unassembled WGS sequence"/>
</dbReference>
<proteinExistence type="predicted"/>
<comment type="caution">
    <text evidence="6">The sequence shown here is derived from an EMBL/GenBank/DDBJ whole genome shotgun (WGS) entry which is preliminary data.</text>
</comment>